<evidence type="ECO:0000256" key="5">
    <source>
        <dbReference type="ARBA" id="ARBA00022777"/>
    </source>
</evidence>
<dbReference type="GO" id="GO:0005524">
    <property type="term" value="F:ATP binding"/>
    <property type="evidence" value="ECO:0007669"/>
    <property type="project" value="UniProtKB-KW"/>
</dbReference>
<dbReference type="InterPro" id="IPR011009">
    <property type="entry name" value="Kinase-like_dom_sf"/>
</dbReference>
<accession>A0A232LP66</accession>
<keyword evidence="6" id="KW-0067">ATP-binding</keyword>
<keyword evidence="12" id="KW-1185">Reference proteome</keyword>
<dbReference type="Proteomes" id="UP000243515">
    <property type="component" value="Unassembled WGS sequence"/>
</dbReference>
<dbReference type="Gene3D" id="1.10.510.10">
    <property type="entry name" value="Transferase(Phosphotransferase) domain 1"/>
    <property type="match status" value="1"/>
</dbReference>
<feature type="compositionally biased region" description="Polar residues" evidence="9">
    <location>
        <begin position="94"/>
        <end position="114"/>
    </location>
</feature>
<feature type="region of interest" description="Disordered" evidence="9">
    <location>
        <begin position="94"/>
        <end position="166"/>
    </location>
</feature>
<feature type="region of interest" description="Disordered" evidence="9">
    <location>
        <begin position="41"/>
        <end position="60"/>
    </location>
</feature>
<evidence type="ECO:0000256" key="7">
    <source>
        <dbReference type="ARBA" id="ARBA00047899"/>
    </source>
</evidence>
<dbReference type="PANTHER" id="PTHR24419">
    <property type="entry name" value="INTERLEUKIN-1 RECEPTOR-ASSOCIATED KINASE"/>
    <property type="match status" value="1"/>
</dbReference>
<keyword evidence="3" id="KW-0808">Transferase</keyword>
<dbReference type="Gene3D" id="3.30.200.20">
    <property type="entry name" value="Phosphorylase Kinase, domain 1"/>
    <property type="match status" value="1"/>
</dbReference>
<evidence type="ECO:0000256" key="8">
    <source>
        <dbReference type="ARBA" id="ARBA00048679"/>
    </source>
</evidence>
<sequence>MFSPPVATYHVPKPTDRKASTRTVAQKKVYGKWKKNAARAVLDDGSPSKTKPIEADDPRSVELEATLPEIEVKLEAVTIEESLLQLNENTETQPVSVETLQHTPIKSINKSTVPETPKVKTPLENPGDGRSEAESRSKINNVRSTEDNEAKSGRRKCAVRNKPGPRLSSGCIHDEKINCYVRRILDEALSPLASQGVQKFSSWAARSERFFKVVKLAEGSYGEVYRLRIRQDVCKQGMSKSRLAKLRAYGEGVFKIVPLKARSGPGSKKFTSVEELASEVKLLKLLDPIPGFVRLREIHVVRGRFPRSFQDAWMEYKNTKNDCWNPNPANKRAYPDSQLWAILEMDDAGYELEKLTWSSIFQVYDIFWGVAMALARAEEYAMFEHRDLHLGNICLKSTRSDGSTDPPRSLDMTDLTTSGFGISLLETTIIDYSLSRAALRPTGEDEGNVEVASSDLDSKQIFDAVGRDEDEILLRNTYRFMRNQIYTGSPVEQGQRQPIPGIWSEYTPKTNLIWLLFLLKNLLKHKKPEDESMRAQPRAPLLPCPAKANGVKSVPLKLAKPNSASKPVPLIAIEEQQHDPVSTFKQTLSDRLNTVLDLLHLETGREDMCCAADLVAYAIDSQWLDEKDFFLS</sequence>
<keyword evidence="2" id="KW-0723">Serine/threonine-protein kinase</keyword>
<name>A0A232LP66_9EURO</name>
<feature type="compositionally biased region" description="Basic and acidic residues" evidence="9">
    <location>
        <begin position="51"/>
        <end position="60"/>
    </location>
</feature>
<evidence type="ECO:0000313" key="12">
    <source>
        <dbReference type="Proteomes" id="UP000243515"/>
    </source>
</evidence>
<evidence type="ECO:0000313" key="11">
    <source>
        <dbReference type="EMBL" id="OXV05953.1"/>
    </source>
</evidence>
<evidence type="ECO:0000256" key="1">
    <source>
        <dbReference type="ARBA" id="ARBA00012513"/>
    </source>
</evidence>
<dbReference type="GO" id="GO:0000278">
    <property type="term" value="P:mitotic cell cycle"/>
    <property type="evidence" value="ECO:0007669"/>
    <property type="project" value="TreeGrafter"/>
</dbReference>
<evidence type="ECO:0000256" key="3">
    <source>
        <dbReference type="ARBA" id="ARBA00022679"/>
    </source>
</evidence>
<dbReference type="Pfam" id="PF12330">
    <property type="entry name" value="Haspin_kinase"/>
    <property type="match status" value="1"/>
</dbReference>
<dbReference type="GO" id="GO:0035556">
    <property type="term" value="P:intracellular signal transduction"/>
    <property type="evidence" value="ECO:0007669"/>
    <property type="project" value="TreeGrafter"/>
</dbReference>
<dbReference type="AlphaFoldDB" id="A0A232LP66"/>
<evidence type="ECO:0000256" key="4">
    <source>
        <dbReference type="ARBA" id="ARBA00022741"/>
    </source>
</evidence>
<dbReference type="GO" id="GO:0072354">
    <property type="term" value="F:histone H3T3 kinase activity"/>
    <property type="evidence" value="ECO:0007669"/>
    <property type="project" value="TreeGrafter"/>
</dbReference>
<comment type="catalytic activity">
    <reaction evidence="7">
        <text>L-threonyl-[protein] + ATP = O-phospho-L-threonyl-[protein] + ADP + H(+)</text>
        <dbReference type="Rhea" id="RHEA:46608"/>
        <dbReference type="Rhea" id="RHEA-COMP:11060"/>
        <dbReference type="Rhea" id="RHEA-COMP:11605"/>
        <dbReference type="ChEBI" id="CHEBI:15378"/>
        <dbReference type="ChEBI" id="CHEBI:30013"/>
        <dbReference type="ChEBI" id="CHEBI:30616"/>
        <dbReference type="ChEBI" id="CHEBI:61977"/>
        <dbReference type="ChEBI" id="CHEBI:456216"/>
        <dbReference type="EC" id="2.7.11.1"/>
    </reaction>
</comment>
<dbReference type="OrthoDB" id="5327538at2759"/>
<dbReference type="PROSITE" id="PS50011">
    <property type="entry name" value="PROTEIN_KINASE_DOM"/>
    <property type="match status" value="1"/>
</dbReference>
<dbReference type="GO" id="GO:0005634">
    <property type="term" value="C:nucleus"/>
    <property type="evidence" value="ECO:0007669"/>
    <property type="project" value="TreeGrafter"/>
</dbReference>
<keyword evidence="4" id="KW-0547">Nucleotide-binding</keyword>
<evidence type="ECO:0000256" key="6">
    <source>
        <dbReference type="ARBA" id="ARBA00022840"/>
    </source>
</evidence>
<gene>
    <name evidence="11" type="ORF">Egran_06279</name>
</gene>
<feature type="region of interest" description="Disordered" evidence="9">
    <location>
        <begin position="1"/>
        <end position="24"/>
    </location>
</feature>
<dbReference type="SMART" id="SM01331">
    <property type="entry name" value="DUF3635"/>
    <property type="match status" value="1"/>
</dbReference>
<dbReference type="EC" id="2.7.11.1" evidence="1"/>
<feature type="domain" description="Protein kinase" evidence="10">
    <location>
        <begin position="210"/>
        <end position="581"/>
    </location>
</feature>
<dbReference type="InterPro" id="IPR000719">
    <property type="entry name" value="Prot_kinase_dom"/>
</dbReference>
<dbReference type="SUPFAM" id="SSF56112">
    <property type="entry name" value="Protein kinase-like (PK-like)"/>
    <property type="match status" value="1"/>
</dbReference>
<dbReference type="GO" id="GO:0005737">
    <property type="term" value="C:cytoplasm"/>
    <property type="evidence" value="ECO:0007669"/>
    <property type="project" value="TreeGrafter"/>
</dbReference>
<dbReference type="EMBL" id="NPHW01006276">
    <property type="protein sequence ID" value="OXV05953.1"/>
    <property type="molecule type" value="Genomic_DNA"/>
</dbReference>
<proteinExistence type="predicted"/>
<dbReference type="PANTHER" id="PTHR24419:SF18">
    <property type="entry name" value="SERINE_THREONINE-PROTEIN KINASE HASPIN"/>
    <property type="match status" value="1"/>
</dbReference>
<evidence type="ECO:0000256" key="2">
    <source>
        <dbReference type="ARBA" id="ARBA00022527"/>
    </source>
</evidence>
<feature type="compositionally biased region" description="Basic and acidic residues" evidence="9">
    <location>
        <begin position="127"/>
        <end position="137"/>
    </location>
</feature>
<protein>
    <recommendedName>
        <fullName evidence="1">non-specific serine/threonine protein kinase</fullName>
        <ecNumber evidence="1">2.7.11.1</ecNumber>
    </recommendedName>
</protein>
<reference evidence="11 12" key="1">
    <citation type="journal article" date="2015" name="Environ. Microbiol.">
        <title>Metagenome sequence of Elaphomyces granulatus from sporocarp tissue reveals Ascomycota ectomycorrhizal fingerprints of genome expansion and a Proteobacteria-rich microbiome.</title>
        <authorList>
            <person name="Quandt C.A."/>
            <person name="Kohler A."/>
            <person name="Hesse C.N."/>
            <person name="Sharpton T.J."/>
            <person name="Martin F."/>
            <person name="Spatafora J.W."/>
        </authorList>
    </citation>
    <scope>NUCLEOTIDE SEQUENCE [LARGE SCALE GENOMIC DNA]</scope>
    <source>
        <strain evidence="11 12">OSC145934</strain>
    </source>
</reference>
<dbReference type="InterPro" id="IPR024604">
    <property type="entry name" value="GSG2_C"/>
</dbReference>
<keyword evidence="5" id="KW-0418">Kinase</keyword>
<organism evidence="11 12">
    <name type="scientific">Elaphomyces granulatus</name>
    <dbReference type="NCBI Taxonomy" id="519963"/>
    <lineage>
        <taxon>Eukaryota</taxon>
        <taxon>Fungi</taxon>
        <taxon>Dikarya</taxon>
        <taxon>Ascomycota</taxon>
        <taxon>Pezizomycotina</taxon>
        <taxon>Eurotiomycetes</taxon>
        <taxon>Eurotiomycetidae</taxon>
        <taxon>Eurotiales</taxon>
        <taxon>Elaphomycetaceae</taxon>
        <taxon>Elaphomyces</taxon>
    </lineage>
</organism>
<comment type="caution">
    <text evidence="11">The sequence shown here is derived from an EMBL/GenBank/DDBJ whole genome shotgun (WGS) entry which is preliminary data.</text>
</comment>
<comment type="catalytic activity">
    <reaction evidence="8">
        <text>L-seryl-[protein] + ATP = O-phospho-L-seryl-[protein] + ADP + H(+)</text>
        <dbReference type="Rhea" id="RHEA:17989"/>
        <dbReference type="Rhea" id="RHEA-COMP:9863"/>
        <dbReference type="Rhea" id="RHEA-COMP:11604"/>
        <dbReference type="ChEBI" id="CHEBI:15378"/>
        <dbReference type="ChEBI" id="CHEBI:29999"/>
        <dbReference type="ChEBI" id="CHEBI:30616"/>
        <dbReference type="ChEBI" id="CHEBI:83421"/>
        <dbReference type="ChEBI" id="CHEBI:456216"/>
        <dbReference type="EC" id="2.7.11.1"/>
    </reaction>
</comment>
<evidence type="ECO:0000259" key="10">
    <source>
        <dbReference type="PROSITE" id="PS50011"/>
    </source>
</evidence>
<evidence type="ECO:0000256" key="9">
    <source>
        <dbReference type="SAM" id="MobiDB-lite"/>
    </source>
</evidence>